<feature type="transmembrane region" description="Helical" evidence="2">
    <location>
        <begin position="41"/>
        <end position="60"/>
    </location>
</feature>
<feature type="transmembrane region" description="Helical" evidence="2">
    <location>
        <begin position="267"/>
        <end position="289"/>
    </location>
</feature>
<sequence>MQMVTTTSRGPQEREQSLRAREGTPGAPPSSRLASLDGLRGVASLVVLVCHTLLTVPRLAETGFQFGSATPGSWEWWLVATPLHVLWEGTGAVYLFFVLSGFVLTLPFTKPADRLPSWRSYYPKRLARLYLPVWAAVAFAAALWAVVPRPKTGSGWIDAMGAGVTPERILGDATLLFTDGLVVPPLWSLRWEMWFSLLLPAYVLVAVALHRAARVHWMPWAQWAAAAALIGVGTTTVNGFVRDLPLFLLGALLAAHREELAATVTRLPSWTMPALAALGVVGLWLPWVVGSGSPAAHISLSAAAVALVVVALHWRPAVRALSGRAAAWLGTVSFSLYLTHEPIVVAAYHLIGPLLPARTPIGPAALWVSMPVGLVLSLAVAAAFHWMVERPSHRVAQWLGRRFA</sequence>
<feature type="transmembrane region" description="Helical" evidence="2">
    <location>
        <begin position="129"/>
        <end position="147"/>
    </location>
</feature>
<dbReference type="PANTHER" id="PTHR23028:SF53">
    <property type="entry name" value="ACYL_TRANSF_3 DOMAIN-CONTAINING PROTEIN"/>
    <property type="match status" value="1"/>
</dbReference>
<organism evidence="4 5">
    <name type="scientific">Sinomonas flava</name>
    <dbReference type="NCBI Taxonomy" id="496857"/>
    <lineage>
        <taxon>Bacteria</taxon>
        <taxon>Bacillati</taxon>
        <taxon>Actinomycetota</taxon>
        <taxon>Actinomycetes</taxon>
        <taxon>Micrococcales</taxon>
        <taxon>Micrococcaceae</taxon>
        <taxon>Sinomonas</taxon>
    </lineage>
</organism>
<comment type="caution">
    <text evidence="4">The sequence shown here is derived from an EMBL/GenBank/DDBJ whole genome shotgun (WGS) entry which is preliminary data.</text>
</comment>
<evidence type="ECO:0000256" key="1">
    <source>
        <dbReference type="SAM" id="MobiDB-lite"/>
    </source>
</evidence>
<feature type="transmembrane region" description="Helical" evidence="2">
    <location>
        <begin position="91"/>
        <end position="108"/>
    </location>
</feature>
<protein>
    <recommendedName>
        <fullName evidence="3">Acyltransferase 3 domain-containing protein</fullName>
    </recommendedName>
</protein>
<keyword evidence="5" id="KW-1185">Reference proteome</keyword>
<keyword evidence="2" id="KW-0472">Membrane</keyword>
<reference evidence="5" key="1">
    <citation type="journal article" date="2019" name="Int. J. Syst. Evol. Microbiol.">
        <title>The Global Catalogue of Microorganisms (GCM) 10K type strain sequencing project: providing services to taxonomists for standard genome sequencing and annotation.</title>
        <authorList>
            <consortium name="The Broad Institute Genomics Platform"/>
            <consortium name="The Broad Institute Genome Sequencing Center for Infectious Disease"/>
            <person name="Wu L."/>
            <person name="Ma J."/>
        </authorList>
    </citation>
    <scope>NUCLEOTIDE SEQUENCE [LARGE SCALE GENOMIC DNA]</scope>
    <source>
        <strain evidence="5">JCM 16034</strain>
    </source>
</reference>
<proteinExistence type="predicted"/>
<keyword evidence="2" id="KW-1133">Transmembrane helix</keyword>
<feature type="region of interest" description="Disordered" evidence="1">
    <location>
        <begin position="1"/>
        <end position="32"/>
    </location>
</feature>
<dbReference type="EMBL" id="BAAAQW010000005">
    <property type="protein sequence ID" value="GAA2200418.1"/>
    <property type="molecule type" value="Genomic_DNA"/>
</dbReference>
<feature type="domain" description="Acyltransferase 3" evidence="3">
    <location>
        <begin position="34"/>
        <end position="385"/>
    </location>
</feature>
<dbReference type="Proteomes" id="UP001500432">
    <property type="component" value="Unassembled WGS sequence"/>
</dbReference>
<dbReference type="InterPro" id="IPR050879">
    <property type="entry name" value="Acyltransferase_3"/>
</dbReference>
<dbReference type="PANTHER" id="PTHR23028">
    <property type="entry name" value="ACETYLTRANSFERASE"/>
    <property type="match status" value="1"/>
</dbReference>
<dbReference type="InterPro" id="IPR002656">
    <property type="entry name" value="Acyl_transf_3_dom"/>
</dbReference>
<evidence type="ECO:0000313" key="4">
    <source>
        <dbReference type="EMBL" id="GAA2200418.1"/>
    </source>
</evidence>
<feature type="transmembrane region" description="Helical" evidence="2">
    <location>
        <begin position="364"/>
        <end position="388"/>
    </location>
</feature>
<feature type="transmembrane region" description="Helical" evidence="2">
    <location>
        <begin position="193"/>
        <end position="210"/>
    </location>
</feature>
<feature type="compositionally biased region" description="Basic and acidic residues" evidence="1">
    <location>
        <begin position="11"/>
        <end position="22"/>
    </location>
</feature>
<dbReference type="Pfam" id="PF01757">
    <property type="entry name" value="Acyl_transf_3"/>
    <property type="match status" value="1"/>
</dbReference>
<feature type="transmembrane region" description="Helical" evidence="2">
    <location>
        <begin position="295"/>
        <end position="314"/>
    </location>
</feature>
<feature type="compositionally biased region" description="Polar residues" evidence="1">
    <location>
        <begin position="1"/>
        <end position="10"/>
    </location>
</feature>
<keyword evidence="2" id="KW-0812">Transmembrane</keyword>
<name>A0ABP5NQU9_9MICC</name>
<evidence type="ECO:0000256" key="2">
    <source>
        <dbReference type="SAM" id="Phobius"/>
    </source>
</evidence>
<evidence type="ECO:0000313" key="5">
    <source>
        <dbReference type="Proteomes" id="UP001500432"/>
    </source>
</evidence>
<gene>
    <name evidence="4" type="ORF">GCM10009849_20830</name>
</gene>
<accession>A0ABP5NQU9</accession>
<feature type="transmembrane region" description="Helical" evidence="2">
    <location>
        <begin position="326"/>
        <end position="352"/>
    </location>
</feature>
<evidence type="ECO:0000259" key="3">
    <source>
        <dbReference type="Pfam" id="PF01757"/>
    </source>
</evidence>